<keyword evidence="1" id="KW-0812">Transmembrane</keyword>
<dbReference type="AlphaFoldDB" id="A0A0C5VK19"/>
<dbReference type="HOGENOM" id="CLU_3184282_0_0_6"/>
<evidence type="ECO:0000313" key="3">
    <source>
        <dbReference type="Proteomes" id="UP000032266"/>
    </source>
</evidence>
<dbReference type="EMBL" id="CP007142">
    <property type="protein sequence ID" value="AJQ93713.1"/>
    <property type="molecule type" value="Genomic_DNA"/>
</dbReference>
<dbReference type="KEGG" id="gsn:YC6258_01665"/>
<dbReference type="STRING" id="1445510.YC6258_01665"/>
<protein>
    <submittedName>
        <fullName evidence="2">Uncharacterized protein</fullName>
    </submittedName>
</protein>
<reference evidence="2 3" key="1">
    <citation type="submission" date="2014-01" db="EMBL/GenBank/DDBJ databases">
        <title>Full genme sequencing of cellulolytic bacterium Gynuella sunshinyii YC6258T gen. nov., sp. nov.</title>
        <authorList>
            <person name="Khan H."/>
            <person name="Chung E.J."/>
            <person name="Chung Y.R."/>
        </authorList>
    </citation>
    <scope>NUCLEOTIDE SEQUENCE [LARGE SCALE GENOMIC DNA]</scope>
    <source>
        <strain evidence="2 3">YC6258</strain>
    </source>
</reference>
<name>A0A0C5VK19_9GAMM</name>
<accession>A0A0C5VK19</accession>
<keyword evidence="1" id="KW-0472">Membrane</keyword>
<keyword evidence="3" id="KW-1185">Reference proteome</keyword>
<gene>
    <name evidence="2" type="ORF">YC6258_01665</name>
</gene>
<dbReference type="Proteomes" id="UP000032266">
    <property type="component" value="Chromosome"/>
</dbReference>
<feature type="transmembrane region" description="Helical" evidence="1">
    <location>
        <begin position="6"/>
        <end position="24"/>
    </location>
</feature>
<proteinExistence type="predicted"/>
<evidence type="ECO:0000313" key="2">
    <source>
        <dbReference type="EMBL" id="AJQ93713.1"/>
    </source>
</evidence>
<keyword evidence="1" id="KW-1133">Transmembrane helix</keyword>
<sequence length="46" mass="5032">MINSAAFAPVIVITEAYFVMTIFLSGSINNPRVLPSLPYSACLREN</sequence>
<evidence type="ECO:0000256" key="1">
    <source>
        <dbReference type="SAM" id="Phobius"/>
    </source>
</evidence>
<organism evidence="2 3">
    <name type="scientific">Gynuella sunshinyii YC6258</name>
    <dbReference type="NCBI Taxonomy" id="1445510"/>
    <lineage>
        <taxon>Bacteria</taxon>
        <taxon>Pseudomonadati</taxon>
        <taxon>Pseudomonadota</taxon>
        <taxon>Gammaproteobacteria</taxon>
        <taxon>Oceanospirillales</taxon>
        <taxon>Saccharospirillaceae</taxon>
        <taxon>Gynuella</taxon>
    </lineage>
</organism>